<dbReference type="Pfam" id="PF07799">
    <property type="entry name" value="DUF1643"/>
    <property type="match status" value="1"/>
</dbReference>
<dbReference type="EMBL" id="LAZR01034355">
    <property type="protein sequence ID" value="KKL45521.1"/>
    <property type="molecule type" value="Genomic_DNA"/>
</dbReference>
<evidence type="ECO:0008006" key="2">
    <source>
        <dbReference type="Google" id="ProtNLM"/>
    </source>
</evidence>
<sequence length="185" mass="21101">MYNRGRRRVAAFPRLQPLMNTYNGQDPTIHTLFTRDRVYRYLWIKQVIPDNDRVCHFVMLNPSTADEFGPDPTIRRCIRFAQEWGYGVLAVTNIFALRSTDPQNLKRVDDPVGSANDSYIAGMGRRAQHAICAWGNHGSLNERSTQVKALLQSNGVPLYHLGLNQSGEPKHPLYIPSKQELQCFS</sequence>
<name>A0A0F9CVM3_9ZZZZ</name>
<evidence type="ECO:0000313" key="1">
    <source>
        <dbReference type="EMBL" id="KKL45521.1"/>
    </source>
</evidence>
<dbReference type="InterPro" id="IPR012441">
    <property type="entry name" value="DUF1643"/>
</dbReference>
<accession>A0A0F9CVM3</accession>
<organism evidence="1">
    <name type="scientific">marine sediment metagenome</name>
    <dbReference type="NCBI Taxonomy" id="412755"/>
    <lineage>
        <taxon>unclassified sequences</taxon>
        <taxon>metagenomes</taxon>
        <taxon>ecological metagenomes</taxon>
    </lineage>
</organism>
<reference evidence="1" key="1">
    <citation type="journal article" date="2015" name="Nature">
        <title>Complex archaea that bridge the gap between prokaryotes and eukaryotes.</title>
        <authorList>
            <person name="Spang A."/>
            <person name="Saw J.H."/>
            <person name="Jorgensen S.L."/>
            <person name="Zaremba-Niedzwiedzka K."/>
            <person name="Martijn J."/>
            <person name="Lind A.E."/>
            <person name="van Eijk R."/>
            <person name="Schleper C."/>
            <person name="Guy L."/>
            <person name="Ettema T.J."/>
        </authorList>
    </citation>
    <scope>NUCLEOTIDE SEQUENCE</scope>
</reference>
<comment type="caution">
    <text evidence="1">The sequence shown here is derived from an EMBL/GenBank/DDBJ whole genome shotgun (WGS) entry which is preliminary data.</text>
</comment>
<proteinExistence type="predicted"/>
<gene>
    <name evidence="1" type="ORF">LCGC14_2354840</name>
</gene>
<dbReference type="AlphaFoldDB" id="A0A0F9CVM3"/>
<protein>
    <recommendedName>
        <fullName evidence="2">DUF1643 domain-containing protein</fullName>
    </recommendedName>
</protein>